<organism evidence="1 2">
    <name type="scientific">Ophiocordyceps camponoti-rufipedis</name>
    <dbReference type="NCBI Taxonomy" id="2004952"/>
    <lineage>
        <taxon>Eukaryota</taxon>
        <taxon>Fungi</taxon>
        <taxon>Dikarya</taxon>
        <taxon>Ascomycota</taxon>
        <taxon>Pezizomycotina</taxon>
        <taxon>Sordariomycetes</taxon>
        <taxon>Hypocreomycetidae</taxon>
        <taxon>Hypocreales</taxon>
        <taxon>Ophiocordycipitaceae</taxon>
        <taxon>Ophiocordyceps</taxon>
    </lineage>
</organism>
<keyword evidence="2" id="KW-1185">Reference proteome</keyword>
<dbReference type="OrthoDB" id="10383910at2759"/>
<comment type="caution">
    <text evidence="1">The sequence shown here is derived from an EMBL/GenBank/DDBJ whole genome shotgun (WGS) entry which is preliminary data.</text>
</comment>
<dbReference type="AlphaFoldDB" id="A0A2C5XJ64"/>
<protein>
    <submittedName>
        <fullName evidence="1">Uncharacterized protein</fullName>
    </submittedName>
</protein>
<accession>A0A2C5XJ64</accession>
<evidence type="ECO:0000313" key="2">
    <source>
        <dbReference type="Proteomes" id="UP000226431"/>
    </source>
</evidence>
<name>A0A2C5XJ64_9HYPO</name>
<reference evidence="1 2" key="1">
    <citation type="submission" date="2017-06" db="EMBL/GenBank/DDBJ databases">
        <title>Ant-infecting Ophiocordyceps genomes reveal a high diversity of potential behavioral manipulation genes and a possible major role for enterotoxins.</title>
        <authorList>
            <person name="De Bekker C."/>
            <person name="Evans H.C."/>
            <person name="Brachmann A."/>
            <person name="Hughes D.P."/>
        </authorList>
    </citation>
    <scope>NUCLEOTIDE SEQUENCE [LARGE SCALE GENOMIC DNA]</scope>
    <source>
        <strain evidence="1 2">Map16</strain>
    </source>
</reference>
<evidence type="ECO:0000313" key="1">
    <source>
        <dbReference type="EMBL" id="PHH74329.1"/>
    </source>
</evidence>
<dbReference type="Proteomes" id="UP000226431">
    <property type="component" value="Unassembled WGS sequence"/>
</dbReference>
<gene>
    <name evidence="1" type="ORF">CDD80_3168</name>
</gene>
<dbReference type="EMBL" id="NJES01000281">
    <property type="protein sequence ID" value="PHH74329.1"/>
    <property type="molecule type" value="Genomic_DNA"/>
</dbReference>
<proteinExistence type="predicted"/>
<sequence>MAAQTQILNGHLPPGWDPEGLPRNDEIPSFIGHQDRHHRLPSRNISHVAMPTSFLLPILLSLPVSLASALELLYIGAAVQQESVAHQREDCLHHAEAFFTKDCPERPIENSGGDCTSLRRIAKEACLTNQVMQASCNNTQDKSACRVRADCWVQLVRILLTQCFSDKSFLAGCMTYIQLAMITCREAGVADGEPEQ</sequence>